<dbReference type="PANTHER" id="PTHR46560:SF3">
    <property type="entry name" value="ZP DOMAIN-CONTAINING PROTEIN"/>
    <property type="match status" value="1"/>
</dbReference>
<reference evidence="6" key="1">
    <citation type="submission" date="2023-07" db="EMBL/GenBank/DDBJ databases">
        <title>Chromosome-level genome assembly of Artemia franciscana.</title>
        <authorList>
            <person name="Jo E."/>
        </authorList>
    </citation>
    <scope>NUCLEOTIDE SEQUENCE</scope>
    <source>
        <tissue evidence="6">Whole body</tissue>
    </source>
</reference>
<organism evidence="6 7">
    <name type="scientific">Artemia franciscana</name>
    <name type="common">Brine shrimp</name>
    <name type="synonym">Artemia sanfranciscana</name>
    <dbReference type="NCBI Taxonomy" id="6661"/>
    <lineage>
        <taxon>Eukaryota</taxon>
        <taxon>Metazoa</taxon>
        <taxon>Ecdysozoa</taxon>
        <taxon>Arthropoda</taxon>
        <taxon>Crustacea</taxon>
        <taxon>Branchiopoda</taxon>
        <taxon>Anostraca</taxon>
        <taxon>Artemiidae</taxon>
        <taxon>Artemia</taxon>
    </lineage>
</organism>
<evidence type="ECO:0000259" key="5">
    <source>
        <dbReference type="PROSITE" id="PS51034"/>
    </source>
</evidence>
<dbReference type="AlphaFoldDB" id="A0AA88HT15"/>
<name>A0AA88HT15_ARTSF</name>
<proteinExistence type="predicted"/>
<comment type="caution">
    <text evidence="6">The sequence shown here is derived from an EMBL/GenBank/DDBJ whole genome shotgun (WGS) entry which is preliminary data.</text>
</comment>
<accession>A0AA88HT15</accession>
<feature type="compositionally biased region" description="Polar residues" evidence="2">
    <location>
        <begin position="90"/>
        <end position="109"/>
    </location>
</feature>
<feature type="region of interest" description="Disordered" evidence="2">
    <location>
        <begin position="39"/>
        <end position="112"/>
    </location>
</feature>
<protein>
    <recommendedName>
        <fullName evidence="5">ZP domain-containing protein</fullName>
    </recommendedName>
</protein>
<evidence type="ECO:0000256" key="2">
    <source>
        <dbReference type="SAM" id="MobiDB-lite"/>
    </source>
</evidence>
<feature type="compositionally biased region" description="Polar residues" evidence="2">
    <location>
        <begin position="41"/>
        <end position="55"/>
    </location>
</feature>
<dbReference type="Gene3D" id="2.60.40.4100">
    <property type="entry name" value="Zona pellucida, ZP-C domain"/>
    <property type="match status" value="1"/>
</dbReference>
<keyword evidence="4" id="KW-0732">Signal</keyword>
<dbReference type="InterPro" id="IPR042235">
    <property type="entry name" value="ZP-C_dom"/>
</dbReference>
<feature type="domain" description="ZP" evidence="5">
    <location>
        <begin position="269"/>
        <end position="526"/>
    </location>
</feature>
<evidence type="ECO:0000313" key="7">
    <source>
        <dbReference type="Proteomes" id="UP001187531"/>
    </source>
</evidence>
<evidence type="ECO:0000313" key="6">
    <source>
        <dbReference type="EMBL" id="KAK2713511.1"/>
    </source>
</evidence>
<dbReference type="SMART" id="SM00241">
    <property type="entry name" value="ZP"/>
    <property type="match status" value="1"/>
</dbReference>
<evidence type="ECO:0000256" key="3">
    <source>
        <dbReference type="SAM" id="Phobius"/>
    </source>
</evidence>
<feature type="compositionally biased region" description="Polar residues" evidence="2">
    <location>
        <begin position="63"/>
        <end position="83"/>
    </location>
</feature>
<keyword evidence="3" id="KW-0812">Transmembrane</keyword>
<dbReference type="Pfam" id="PF00100">
    <property type="entry name" value="Zona_pellucida"/>
    <property type="match status" value="1"/>
</dbReference>
<keyword evidence="3" id="KW-1133">Transmembrane helix</keyword>
<evidence type="ECO:0000256" key="4">
    <source>
        <dbReference type="SAM" id="SignalP"/>
    </source>
</evidence>
<dbReference type="EMBL" id="JAVRJZ010000014">
    <property type="protein sequence ID" value="KAK2713511.1"/>
    <property type="molecule type" value="Genomic_DNA"/>
</dbReference>
<dbReference type="Pfam" id="PF25057">
    <property type="entry name" value="CUT_N"/>
    <property type="match status" value="1"/>
</dbReference>
<feature type="transmembrane region" description="Helical" evidence="3">
    <location>
        <begin position="583"/>
        <end position="604"/>
    </location>
</feature>
<feature type="chain" id="PRO_5041661597" description="ZP domain-containing protein" evidence="4">
    <location>
        <begin position="20"/>
        <end position="639"/>
    </location>
</feature>
<dbReference type="PROSITE" id="PS51034">
    <property type="entry name" value="ZP_2"/>
    <property type="match status" value="1"/>
</dbReference>
<dbReference type="InterPro" id="IPR001507">
    <property type="entry name" value="ZP_dom"/>
</dbReference>
<keyword evidence="7" id="KW-1185">Reference proteome</keyword>
<sequence>MKFIVWNVVILLTASKLNSQDILEATETFEDVTALFEDSPVETSSKAPTVQSTTEAAPKTAHSLPTKTEITTQKPAETKSNTTVKKEQRNSNTTINKEEQSNTTALRNQTRPKKEVTTLLTNLTDVQNDSPLLRYRFDDDPSSIRHYNIKNEVPKPIPARSPSEQLQIDSKKYEFPQKPKINRPLVPVKANPTTSTTEKTIPNFALANQHRFPINNSLGDHQKSSSSEDHQAIVHQENYPWGKSGHRWENERNGVRRNNMSRVNHLEAQCQDDFMKIRVNFNGSFDGMIYSAGYAYDPSCVYINGTGRDWYEFYIQLNRCGTLGGNTHNMDSRKQPTKNFMWNTISVQYNSLIEEEWDEHFKVTCEYGYDFWKTISFPFLDVEVATGNPVVFTLAPPECHMEIRQGYGTTGARVSGPVRVGDPLTLMVYMRSQYDGFDIVVSECYAHNGGSKRIQLIDHNGCPVDDKIISRFRGTWTDSGLYETQVFAYMKTFRFTGSPALYIECDIRMCHGQCPNQGCHWRNAKEISKRSVDSVAINKTVPLSDKINLYQALQVIAEEESSKELKSEVEADSICLTPVKVTLIMGLISILLLVFGTACVTSFIRARRLQVLLKLSNSEDFYRAYNHSNFHNFSKSQHS</sequence>
<evidence type="ECO:0000256" key="1">
    <source>
        <dbReference type="ARBA" id="ARBA00023157"/>
    </source>
</evidence>
<dbReference type="PANTHER" id="PTHR46560">
    <property type="entry name" value="CYPHER, ISOFORM B"/>
    <property type="match status" value="1"/>
</dbReference>
<dbReference type="InterPro" id="IPR056953">
    <property type="entry name" value="CUT_N"/>
</dbReference>
<gene>
    <name evidence="6" type="ORF">QYM36_009398</name>
</gene>
<dbReference type="InterPro" id="IPR055355">
    <property type="entry name" value="ZP-C"/>
</dbReference>
<keyword evidence="3" id="KW-0472">Membrane</keyword>
<feature type="signal peptide" evidence="4">
    <location>
        <begin position="1"/>
        <end position="19"/>
    </location>
</feature>
<dbReference type="Proteomes" id="UP001187531">
    <property type="component" value="Unassembled WGS sequence"/>
</dbReference>
<keyword evidence="1" id="KW-1015">Disulfide bond</keyword>